<keyword evidence="2" id="KW-1185">Reference proteome</keyword>
<organism evidence="1 2">
    <name type="scientific">Heterostelium pallidum (strain ATCC 26659 / Pp 5 / PN500)</name>
    <name type="common">Cellular slime mold</name>
    <name type="synonym">Polysphondylium pallidum</name>
    <dbReference type="NCBI Taxonomy" id="670386"/>
    <lineage>
        <taxon>Eukaryota</taxon>
        <taxon>Amoebozoa</taxon>
        <taxon>Evosea</taxon>
        <taxon>Eumycetozoa</taxon>
        <taxon>Dictyostelia</taxon>
        <taxon>Acytosteliales</taxon>
        <taxon>Acytosteliaceae</taxon>
        <taxon>Heterostelium</taxon>
    </lineage>
</organism>
<dbReference type="PANTHER" id="PTHR46586">
    <property type="entry name" value="ANKYRIN REPEAT-CONTAINING PROTEIN"/>
    <property type="match status" value="1"/>
</dbReference>
<dbReference type="SUPFAM" id="SSF48403">
    <property type="entry name" value="Ankyrin repeat"/>
    <property type="match status" value="1"/>
</dbReference>
<protein>
    <recommendedName>
        <fullName evidence="3">Ankyrin repeat-containing protein</fullName>
    </recommendedName>
</protein>
<comment type="caution">
    <text evidence="1">The sequence shown here is derived from an EMBL/GenBank/DDBJ whole genome shotgun (WGS) entry which is preliminary data.</text>
</comment>
<dbReference type="AlphaFoldDB" id="D3BGS6"/>
<name>D3BGS6_HETP5</name>
<dbReference type="PANTHER" id="PTHR46586:SF3">
    <property type="entry name" value="ANKYRIN REPEAT-CONTAINING PROTEIN"/>
    <property type="match status" value="1"/>
</dbReference>
<dbReference type="Gene3D" id="1.25.40.20">
    <property type="entry name" value="Ankyrin repeat-containing domain"/>
    <property type="match status" value="1"/>
</dbReference>
<evidence type="ECO:0008006" key="3">
    <source>
        <dbReference type="Google" id="ProtNLM"/>
    </source>
</evidence>
<sequence>MLFGRSNKVNNNNAKVDKDNIKSKFNQSLEMNLDNNNKNEYNSNVNNNSNVNSNNIIVDSNNNDNSLNITLLRKVLNCIYLRRYIFREIKFIDRRKYGLVNCEFELLNDDSNQLGSTIVAGVDTIRYYDDIWSAEWMLQHGYHELLKYRMRHSHNVQFNLQSVLIATRSPKINGSTLSLILTEHPEYLLPQLYEVAARHGQLEKLKLLERLLPSVSKSMIGDALNTSVSENQLEVLKYLVQRHGLEREHLSHANRRSFYKTRNAELIRYCVETLMNQQWTLELNVDLHLFYLCGDLELIKRMCNRVDANARHVMLIALEHYINDLLILPEYAVEFDHPSKNHIGIIFYIYQLIGFGMDTVPKETAESIVHRFQLEQREHKLLAIFYITLLQMNLHIYAQGIQSYNTIRKIVAINSIPLIKYIIEMPLKRSQTNNSILPIMFGAAVEIGTLELVEFLLPYHPWQYGLQVIGFGSAEIMKRVLQVVPGCQWHDLALERSSVAGDLELVSMLMTVDKQRGFPIAFTNSIVRGRLDSVQLLAKLNPQLAEKTIVGILQKKGVIITILDNFEMFLQYINEKSAKTIMELACQFGYKTVVTTLHKNFPQVKVNLWSAANGRQLEILEYLFEQKIATHTKSSWITVAEKGFIDIFELMVQHLQVPKPEIIKDMCEAACTQGKLAFVSRLSTIDGFLLDPANAISNGHLNIVASYINHWLKQPLTNKQLDKLIKVSTQTNQKLITEYLKALRSSGNTTTTKKKKSSKQSSKILNCRNYLQKLTTS</sequence>
<accession>D3BGS6</accession>
<dbReference type="EMBL" id="ADBJ01000035">
    <property type="protein sequence ID" value="EFA79310.1"/>
    <property type="molecule type" value="Genomic_DNA"/>
</dbReference>
<gene>
    <name evidence="1" type="ORF">PPL_07728</name>
</gene>
<dbReference type="InterPro" id="IPR052050">
    <property type="entry name" value="SecEffector_AnkRepeat"/>
</dbReference>
<dbReference type="InParanoid" id="D3BGS6"/>
<dbReference type="GeneID" id="31363209"/>
<dbReference type="InterPro" id="IPR036770">
    <property type="entry name" value="Ankyrin_rpt-contain_sf"/>
</dbReference>
<evidence type="ECO:0000313" key="2">
    <source>
        <dbReference type="Proteomes" id="UP000001396"/>
    </source>
</evidence>
<reference evidence="1 2" key="1">
    <citation type="journal article" date="2011" name="Genome Res.">
        <title>Phylogeny-wide analysis of social amoeba genomes highlights ancient origins for complex intercellular communication.</title>
        <authorList>
            <person name="Heidel A.J."/>
            <person name="Lawal H.M."/>
            <person name="Felder M."/>
            <person name="Schilde C."/>
            <person name="Helps N.R."/>
            <person name="Tunggal B."/>
            <person name="Rivero F."/>
            <person name="John U."/>
            <person name="Schleicher M."/>
            <person name="Eichinger L."/>
            <person name="Platzer M."/>
            <person name="Noegel A.A."/>
            <person name="Schaap P."/>
            <person name="Gloeckner G."/>
        </authorList>
    </citation>
    <scope>NUCLEOTIDE SEQUENCE [LARGE SCALE GENOMIC DNA]</scope>
    <source>
        <strain evidence="2">ATCC 26659 / Pp 5 / PN500</strain>
    </source>
</reference>
<evidence type="ECO:0000313" key="1">
    <source>
        <dbReference type="EMBL" id="EFA79310.1"/>
    </source>
</evidence>
<dbReference type="RefSeq" id="XP_020431431.1">
    <property type="nucleotide sequence ID" value="XM_020578562.1"/>
</dbReference>
<dbReference type="Proteomes" id="UP000001396">
    <property type="component" value="Unassembled WGS sequence"/>
</dbReference>
<proteinExistence type="predicted"/>